<name>A0ABR4CUS0_9HELO</name>
<feature type="region of interest" description="Disordered" evidence="1">
    <location>
        <begin position="23"/>
        <end position="44"/>
    </location>
</feature>
<feature type="chain" id="PRO_5045831561" evidence="2">
    <location>
        <begin position="23"/>
        <end position="197"/>
    </location>
</feature>
<gene>
    <name evidence="3" type="ORF">VTL71DRAFT_10530</name>
</gene>
<accession>A0ABR4CUS0</accession>
<evidence type="ECO:0000256" key="1">
    <source>
        <dbReference type="SAM" id="MobiDB-lite"/>
    </source>
</evidence>
<protein>
    <submittedName>
        <fullName evidence="3">Uncharacterized protein</fullName>
    </submittedName>
</protein>
<evidence type="ECO:0000313" key="3">
    <source>
        <dbReference type="EMBL" id="KAL2073206.1"/>
    </source>
</evidence>
<evidence type="ECO:0000313" key="4">
    <source>
        <dbReference type="Proteomes" id="UP001595075"/>
    </source>
</evidence>
<dbReference type="Proteomes" id="UP001595075">
    <property type="component" value="Unassembled WGS sequence"/>
</dbReference>
<sequence>MNPHHRKLLSWATVLQLPPATSIPTPTASASAEPTTRLPRSLKSEARSYTSRCLTTFTAEVESLIHQPSSQPSCVSSGFWTRNHYTLYHVAGRELFCPILLAGSYLSANKRIDLATLLCSYSYPYSSYSPADDIHFFEVPGSLFTFVDVYILVTTIPTYLPLHTNYFKSAFPTHYRHLRSENLWEFVAWSILGLPFS</sequence>
<comment type="caution">
    <text evidence="3">The sequence shown here is derived from an EMBL/GenBank/DDBJ whole genome shotgun (WGS) entry which is preliminary data.</text>
</comment>
<feature type="compositionally biased region" description="Low complexity" evidence="1">
    <location>
        <begin position="23"/>
        <end position="36"/>
    </location>
</feature>
<reference evidence="3 4" key="1">
    <citation type="journal article" date="2024" name="Commun. Biol.">
        <title>Comparative genomic analysis of thermophilic fungi reveals convergent evolutionary adaptations and gene losses.</title>
        <authorList>
            <person name="Steindorff A.S."/>
            <person name="Aguilar-Pontes M.V."/>
            <person name="Robinson A.J."/>
            <person name="Andreopoulos B."/>
            <person name="LaButti K."/>
            <person name="Kuo A."/>
            <person name="Mondo S."/>
            <person name="Riley R."/>
            <person name="Otillar R."/>
            <person name="Haridas S."/>
            <person name="Lipzen A."/>
            <person name="Grimwood J."/>
            <person name="Schmutz J."/>
            <person name="Clum A."/>
            <person name="Reid I.D."/>
            <person name="Moisan M.C."/>
            <person name="Butler G."/>
            <person name="Nguyen T.T.M."/>
            <person name="Dewar K."/>
            <person name="Conant G."/>
            <person name="Drula E."/>
            <person name="Henrissat B."/>
            <person name="Hansel C."/>
            <person name="Singer S."/>
            <person name="Hutchinson M.I."/>
            <person name="de Vries R.P."/>
            <person name="Natvig D.O."/>
            <person name="Powell A.J."/>
            <person name="Tsang A."/>
            <person name="Grigoriev I.V."/>
        </authorList>
    </citation>
    <scope>NUCLEOTIDE SEQUENCE [LARGE SCALE GENOMIC DNA]</scope>
    <source>
        <strain evidence="3 4">CBS 494.80</strain>
    </source>
</reference>
<dbReference type="EMBL" id="JAZHXI010000003">
    <property type="protein sequence ID" value="KAL2073206.1"/>
    <property type="molecule type" value="Genomic_DNA"/>
</dbReference>
<keyword evidence="4" id="KW-1185">Reference proteome</keyword>
<keyword evidence="2" id="KW-0732">Signal</keyword>
<proteinExistence type="predicted"/>
<feature type="signal peptide" evidence="2">
    <location>
        <begin position="1"/>
        <end position="22"/>
    </location>
</feature>
<organism evidence="3 4">
    <name type="scientific">Oculimacula yallundae</name>
    <dbReference type="NCBI Taxonomy" id="86028"/>
    <lineage>
        <taxon>Eukaryota</taxon>
        <taxon>Fungi</taxon>
        <taxon>Dikarya</taxon>
        <taxon>Ascomycota</taxon>
        <taxon>Pezizomycotina</taxon>
        <taxon>Leotiomycetes</taxon>
        <taxon>Helotiales</taxon>
        <taxon>Ploettnerulaceae</taxon>
        <taxon>Oculimacula</taxon>
    </lineage>
</organism>
<evidence type="ECO:0000256" key="2">
    <source>
        <dbReference type="SAM" id="SignalP"/>
    </source>
</evidence>